<dbReference type="GO" id="GO:0008270">
    <property type="term" value="F:zinc ion binding"/>
    <property type="evidence" value="ECO:0007669"/>
    <property type="project" value="InterPro"/>
</dbReference>
<sequence length="171" mass="19740">HNDKRTAIKNELDAYSYLNKFGYDSCKSKNKNGIDKALCSTDMKSMIKHYQTVFHLPVSGKLDEKTLKLMNKPRCGISDYPLSYVSYKPWNKKTFTWRLNTQNAPFGSRARAIMQNSFQDWARYTSLSFREVCSTCDADFKLAFATGDHRDGFPFDGQGKYNLTIAKNEKR</sequence>
<gene>
    <name evidence="9" type="ORF">OVA965_LOCUS35839</name>
    <name evidence="10" type="ORF">TMI583_LOCUS36818</name>
</gene>
<organism evidence="10 11">
    <name type="scientific">Didymodactylos carnosus</name>
    <dbReference type="NCBI Taxonomy" id="1234261"/>
    <lineage>
        <taxon>Eukaryota</taxon>
        <taxon>Metazoa</taxon>
        <taxon>Spiralia</taxon>
        <taxon>Gnathifera</taxon>
        <taxon>Rotifera</taxon>
        <taxon>Eurotatoria</taxon>
        <taxon>Bdelloidea</taxon>
        <taxon>Philodinida</taxon>
        <taxon>Philodinidae</taxon>
        <taxon>Didymodactylos</taxon>
    </lineage>
</organism>
<dbReference type="PANTHER" id="PTHR10201">
    <property type="entry name" value="MATRIX METALLOPROTEINASE"/>
    <property type="match status" value="1"/>
</dbReference>
<dbReference type="Proteomes" id="UP000682733">
    <property type="component" value="Unassembled WGS sequence"/>
</dbReference>
<dbReference type="InterPro" id="IPR002477">
    <property type="entry name" value="Peptidoglycan-bd-like"/>
</dbReference>
<evidence type="ECO:0000256" key="3">
    <source>
        <dbReference type="ARBA" id="ARBA00022801"/>
    </source>
</evidence>
<feature type="domain" description="Peptidoglycan binding-like" evidence="8">
    <location>
        <begin position="17"/>
        <end position="70"/>
    </location>
</feature>
<keyword evidence="3" id="KW-0378">Hydrolase</keyword>
<evidence type="ECO:0000256" key="1">
    <source>
        <dbReference type="ARBA" id="ARBA00022670"/>
    </source>
</evidence>
<feature type="non-terminal residue" evidence="10">
    <location>
        <position position="1"/>
    </location>
</feature>
<feature type="binding site" evidence="6">
    <location>
        <position position="149"/>
    </location>
    <ligand>
        <name>Zn(2+)</name>
        <dbReference type="ChEBI" id="CHEBI:29105"/>
        <label>1</label>
    </ligand>
</feature>
<evidence type="ECO:0000256" key="2">
    <source>
        <dbReference type="ARBA" id="ARBA00022723"/>
    </source>
</evidence>
<comment type="caution">
    <text evidence="10">The sequence shown here is derived from an EMBL/GenBank/DDBJ whole genome shotgun (WGS) entry which is preliminary data.</text>
</comment>
<feature type="binding site" evidence="6">
    <location>
        <position position="151"/>
    </location>
    <ligand>
        <name>Zn(2+)</name>
        <dbReference type="ChEBI" id="CHEBI:29105"/>
        <label>1</label>
    </ligand>
</feature>
<keyword evidence="6" id="KW-0106">Calcium</keyword>
<dbReference type="InterPro" id="IPR001818">
    <property type="entry name" value="Pept_M10_metallopeptidase"/>
</dbReference>
<evidence type="ECO:0000256" key="6">
    <source>
        <dbReference type="PIRSR" id="PIRSR621190-2"/>
    </source>
</evidence>
<dbReference type="Pfam" id="PF01471">
    <property type="entry name" value="PG_binding_1"/>
    <property type="match status" value="1"/>
</dbReference>
<dbReference type="EMBL" id="CAJNOK010031724">
    <property type="protein sequence ID" value="CAF1475596.1"/>
    <property type="molecule type" value="Genomic_DNA"/>
</dbReference>
<feature type="binding site" evidence="6">
    <location>
        <position position="157"/>
    </location>
    <ligand>
        <name>Ca(2+)</name>
        <dbReference type="ChEBI" id="CHEBI:29108"/>
        <label>3</label>
    </ligand>
</feature>
<evidence type="ECO:0000313" key="11">
    <source>
        <dbReference type="Proteomes" id="UP000682733"/>
    </source>
</evidence>
<dbReference type="PANTHER" id="PTHR10201:SF323">
    <property type="entry name" value="MATRIX METALLOPROTEINASE-21"/>
    <property type="match status" value="1"/>
</dbReference>
<dbReference type="InterPro" id="IPR024079">
    <property type="entry name" value="MetalloPept_cat_dom_sf"/>
</dbReference>
<dbReference type="GO" id="GO:0030198">
    <property type="term" value="P:extracellular matrix organization"/>
    <property type="evidence" value="ECO:0007669"/>
    <property type="project" value="TreeGrafter"/>
</dbReference>
<comment type="cofactor">
    <cofactor evidence="6">
        <name>Ca(2+)</name>
        <dbReference type="ChEBI" id="CHEBI:29108"/>
    </cofactor>
    <text evidence="6">Can bind about 5 Ca(2+) ions per subunit.</text>
</comment>
<dbReference type="Proteomes" id="UP000677228">
    <property type="component" value="Unassembled WGS sequence"/>
</dbReference>
<dbReference type="SUPFAM" id="SSF47090">
    <property type="entry name" value="PGBD-like"/>
    <property type="match status" value="1"/>
</dbReference>
<keyword evidence="5" id="KW-0482">Metalloprotease</keyword>
<feature type="domain" description="Peptidase M10 metallopeptidase" evidence="7">
    <location>
        <begin position="90"/>
        <end position="160"/>
    </location>
</feature>
<dbReference type="SUPFAM" id="SSF55486">
    <property type="entry name" value="Metalloproteases ('zincins'), catalytic domain"/>
    <property type="match status" value="1"/>
</dbReference>
<dbReference type="GO" id="GO:0030574">
    <property type="term" value="P:collagen catabolic process"/>
    <property type="evidence" value="ECO:0007669"/>
    <property type="project" value="TreeGrafter"/>
</dbReference>
<comment type="cofactor">
    <cofactor evidence="6">
        <name>Zn(2+)</name>
        <dbReference type="ChEBI" id="CHEBI:29105"/>
    </cofactor>
    <text evidence="6">Binds 2 Zn(2+) ions per subunit.</text>
</comment>
<feature type="binding site" evidence="6">
    <location>
        <position position="156"/>
    </location>
    <ligand>
        <name>Ca(2+)</name>
        <dbReference type="ChEBI" id="CHEBI:29108"/>
        <label>3</label>
    </ligand>
</feature>
<dbReference type="InterPro" id="IPR021190">
    <property type="entry name" value="Pept_M10A"/>
</dbReference>
<dbReference type="InterPro" id="IPR036365">
    <property type="entry name" value="PGBD-like_sf"/>
</dbReference>
<dbReference type="Gene3D" id="3.40.390.10">
    <property type="entry name" value="Collagenase (Catalytic Domain)"/>
    <property type="match status" value="1"/>
</dbReference>
<name>A0A8S2T902_9BILA</name>
<evidence type="ECO:0000313" key="10">
    <source>
        <dbReference type="EMBL" id="CAF4266761.1"/>
    </source>
</evidence>
<evidence type="ECO:0000256" key="5">
    <source>
        <dbReference type="ARBA" id="ARBA00023049"/>
    </source>
</evidence>
<dbReference type="PRINTS" id="PR00138">
    <property type="entry name" value="MATRIXIN"/>
</dbReference>
<evidence type="ECO:0000259" key="7">
    <source>
        <dbReference type="Pfam" id="PF00413"/>
    </source>
</evidence>
<feature type="binding site" evidence="6">
    <location>
        <position position="139"/>
    </location>
    <ligand>
        <name>Ca(2+)</name>
        <dbReference type="ChEBI" id="CHEBI:29108"/>
        <label>2</label>
    </ligand>
</feature>
<proteinExistence type="predicted"/>
<evidence type="ECO:0000256" key="4">
    <source>
        <dbReference type="ARBA" id="ARBA00022833"/>
    </source>
</evidence>
<feature type="binding site" description="in inhibited form" evidence="6">
    <location>
        <position position="75"/>
    </location>
    <ligand>
        <name>Zn(2+)</name>
        <dbReference type="ChEBI" id="CHEBI:29105"/>
        <label>2</label>
        <note>catalytic</note>
    </ligand>
</feature>
<dbReference type="AlphaFoldDB" id="A0A8S2T902"/>
<dbReference type="GO" id="GO:0004222">
    <property type="term" value="F:metalloendopeptidase activity"/>
    <property type="evidence" value="ECO:0007669"/>
    <property type="project" value="InterPro"/>
</dbReference>
<dbReference type="GO" id="GO:0031012">
    <property type="term" value="C:extracellular matrix"/>
    <property type="evidence" value="ECO:0007669"/>
    <property type="project" value="InterPro"/>
</dbReference>
<keyword evidence="1" id="KW-0645">Protease</keyword>
<reference evidence="10" key="1">
    <citation type="submission" date="2021-02" db="EMBL/GenBank/DDBJ databases">
        <authorList>
            <person name="Nowell W R."/>
        </authorList>
    </citation>
    <scope>NUCLEOTIDE SEQUENCE</scope>
</reference>
<dbReference type="EMBL" id="CAJOBA010053628">
    <property type="protein sequence ID" value="CAF4266761.1"/>
    <property type="molecule type" value="Genomic_DNA"/>
</dbReference>
<keyword evidence="2 6" id="KW-0479">Metal-binding</keyword>
<keyword evidence="4 6" id="KW-0862">Zinc</keyword>
<evidence type="ECO:0000313" key="9">
    <source>
        <dbReference type="EMBL" id="CAF1475596.1"/>
    </source>
</evidence>
<evidence type="ECO:0000259" key="8">
    <source>
        <dbReference type="Pfam" id="PF01471"/>
    </source>
</evidence>
<accession>A0A8S2T902</accession>
<protein>
    <submittedName>
        <fullName evidence="10">Uncharacterized protein</fullName>
    </submittedName>
</protein>
<dbReference type="GO" id="GO:0006508">
    <property type="term" value="P:proteolysis"/>
    <property type="evidence" value="ECO:0007669"/>
    <property type="project" value="UniProtKB-KW"/>
</dbReference>
<dbReference type="Pfam" id="PF00413">
    <property type="entry name" value="Peptidase_M10"/>
    <property type="match status" value="1"/>
</dbReference>